<evidence type="ECO:0000256" key="3">
    <source>
        <dbReference type="ARBA" id="ARBA00022475"/>
    </source>
</evidence>
<keyword evidence="5 7" id="KW-1133">Transmembrane helix</keyword>
<dbReference type="Proteomes" id="UP000009222">
    <property type="component" value="Chromosome"/>
</dbReference>
<keyword evidence="4 7" id="KW-0812">Transmembrane</keyword>
<keyword evidence="6 7" id="KW-0472">Membrane</keyword>
<dbReference type="InParanoid" id="F5Y961"/>
<evidence type="ECO:0000256" key="5">
    <source>
        <dbReference type="ARBA" id="ARBA00022989"/>
    </source>
</evidence>
<dbReference type="eggNOG" id="COG0395">
    <property type="taxonomic scope" value="Bacteria"/>
</dbReference>
<dbReference type="EMBL" id="CP001841">
    <property type="protein sequence ID" value="AEF80960.1"/>
    <property type="molecule type" value="Genomic_DNA"/>
</dbReference>
<keyword evidence="10" id="KW-1185">Reference proteome</keyword>
<feature type="transmembrane region" description="Helical" evidence="7">
    <location>
        <begin position="262"/>
        <end position="281"/>
    </location>
</feature>
<feature type="transmembrane region" description="Helical" evidence="7">
    <location>
        <begin position="18"/>
        <end position="38"/>
    </location>
</feature>
<dbReference type="Pfam" id="PF00528">
    <property type="entry name" value="BPD_transp_1"/>
    <property type="match status" value="1"/>
</dbReference>
<evidence type="ECO:0000256" key="2">
    <source>
        <dbReference type="ARBA" id="ARBA00022448"/>
    </source>
</evidence>
<dbReference type="AlphaFoldDB" id="F5Y961"/>
<evidence type="ECO:0000256" key="6">
    <source>
        <dbReference type="ARBA" id="ARBA00023136"/>
    </source>
</evidence>
<accession>F5Y961</accession>
<evidence type="ECO:0000256" key="1">
    <source>
        <dbReference type="ARBA" id="ARBA00004651"/>
    </source>
</evidence>
<evidence type="ECO:0000256" key="4">
    <source>
        <dbReference type="ARBA" id="ARBA00022692"/>
    </source>
</evidence>
<gene>
    <name evidence="9" type="ordered locus">TREAZ_3259</name>
</gene>
<dbReference type="OrthoDB" id="356811at2"/>
<feature type="transmembrane region" description="Helical" evidence="7">
    <location>
        <begin position="114"/>
        <end position="133"/>
    </location>
</feature>
<dbReference type="CDD" id="cd06261">
    <property type="entry name" value="TM_PBP2"/>
    <property type="match status" value="1"/>
</dbReference>
<dbReference type="KEGG" id="taz:TREAZ_3259"/>
<protein>
    <submittedName>
        <fullName evidence="9">Protein LplC</fullName>
    </submittedName>
</protein>
<dbReference type="HOGENOM" id="CLU_016047_1_0_12"/>
<dbReference type="RefSeq" id="WP_015712303.1">
    <property type="nucleotide sequence ID" value="NC_015577.1"/>
</dbReference>
<organism evidence="9 10">
    <name type="scientific">Leadbettera azotonutricia (strain ATCC BAA-888 / DSM 13862 / ZAS-9)</name>
    <name type="common">Treponema azotonutricium</name>
    <dbReference type="NCBI Taxonomy" id="545695"/>
    <lineage>
        <taxon>Bacteria</taxon>
        <taxon>Pseudomonadati</taxon>
        <taxon>Spirochaetota</taxon>
        <taxon>Spirochaetia</taxon>
        <taxon>Spirochaetales</taxon>
        <taxon>Breznakiellaceae</taxon>
        <taxon>Leadbettera</taxon>
    </lineage>
</organism>
<reference evidence="9 10" key="2">
    <citation type="journal article" date="2011" name="ISME J.">
        <title>RNA-seq reveals cooperative metabolic interactions between two termite-gut spirochete species in co-culture.</title>
        <authorList>
            <person name="Rosenthal A.Z."/>
            <person name="Matson E.G."/>
            <person name="Eldar A."/>
            <person name="Leadbetter J.R."/>
        </authorList>
    </citation>
    <scope>NUCLEOTIDE SEQUENCE [LARGE SCALE GENOMIC DNA]</scope>
    <source>
        <strain evidence="10">ATCC BAA-888 / DSM 13862 / ZAS-9</strain>
    </source>
</reference>
<reference evidence="10" key="1">
    <citation type="submission" date="2009-12" db="EMBL/GenBank/DDBJ databases">
        <title>Complete sequence of Treponema azotonutricium strain ZAS-9.</title>
        <authorList>
            <person name="Tetu S.G."/>
            <person name="Matson E."/>
            <person name="Ren Q."/>
            <person name="Seshadri R."/>
            <person name="Elbourne L."/>
            <person name="Hassan K.A."/>
            <person name="Durkin A."/>
            <person name="Radune D."/>
            <person name="Mohamoud Y."/>
            <person name="Shay R."/>
            <person name="Jin S."/>
            <person name="Zhang X."/>
            <person name="Lucey K."/>
            <person name="Ballor N.R."/>
            <person name="Ottesen E."/>
            <person name="Rosenthal R."/>
            <person name="Allen A."/>
            <person name="Leadbetter J.R."/>
            <person name="Paulsen I.T."/>
        </authorList>
    </citation>
    <scope>NUCLEOTIDE SEQUENCE [LARGE SCALE GENOMIC DNA]</scope>
    <source>
        <strain evidence="10">ATCC BAA-888 / DSM 13862 / ZAS-9</strain>
    </source>
</reference>
<keyword evidence="3" id="KW-1003">Cell membrane</keyword>
<dbReference type="STRING" id="545695.TREAZ_3259"/>
<feature type="transmembrane region" description="Helical" evidence="7">
    <location>
        <begin position="145"/>
        <end position="166"/>
    </location>
</feature>
<comment type="subcellular location">
    <subcellularLocation>
        <location evidence="1 7">Cell membrane</location>
        <topology evidence="1 7">Multi-pass membrane protein</topology>
    </subcellularLocation>
</comment>
<feature type="domain" description="ABC transmembrane type-1" evidence="8">
    <location>
        <begin position="78"/>
        <end position="275"/>
    </location>
</feature>
<dbReference type="Gene3D" id="1.10.3720.10">
    <property type="entry name" value="MetI-like"/>
    <property type="match status" value="1"/>
</dbReference>
<dbReference type="PROSITE" id="PS50928">
    <property type="entry name" value="ABC_TM1"/>
    <property type="match status" value="1"/>
</dbReference>
<dbReference type="GO" id="GO:0055085">
    <property type="term" value="P:transmembrane transport"/>
    <property type="evidence" value="ECO:0007669"/>
    <property type="project" value="InterPro"/>
</dbReference>
<feature type="transmembrane region" description="Helical" evidence="7">
    <location>
        <begin position="82"/>
        <end position="102"/>
    </location>
</feature>
<evidence type="ECO:0000256" key="7">
    <source>
        <dbReference type="RuleBase" id="RU363032"/>
    </source>
</evidence>
<sequence length="296" mass="33294">MAHQASVRFDGSRFLHRVIVLLLILLLFITLYPVIYILSMSISEANAVLRREVILFPKGFSLKSYTLVFENPQVWRSYLNTVIYTVAGTCINLLLTLTCAYAVSQQKFFLRKGLMVFITLTMMFSGGMIPGFLLVTRLGIYNTRWAILLPGAVSAWNLIIARNFFMTTIPDELIESAKIDGANDISIFARIVLPLSGAIIAVMTLFYAVGHWNMWFKAMIYVPNINLQPLQLYLRNVLLLNSPEAMAGLDDAMERIAYAMQLKYAVIVVATLPVMCLYPFVAKHFAKGVMVGAIKE</sequence>
<proteinExistence type="inferred from homology"/>
<evidence type="ECO:0000259" key="8">
    <source>
        <dbReference type="PROSITE" id="PS50928"/>
    </source>
</evidence>
<evidence type="ECO:0000313" key="9">
    <source>
        <dbReference type="EMBL" id="AEF80960.1"/>
    </source>
</evidence>
<evidence type="ECO:0000313" key="10">
    <source>
        <dbReference type="Proteomes" id="UP000009222"/>
    </source>
</evidence>
<feature type="transmembrane region" description="Helical" evidence="7">
    <location>
        <begin position="187"/>
        <end position="209"/>
    </location>
</feature>
<dbReference type="GO" id="GO:0005886">
    <property type="term" value="C:plasma membrane"/>
    <property type="evidence" value="ECO:0007669"/>
    <property type="project" value="UniProtKB-SubCell"/>
</dbReference>
<dbReference type="PANTHER" id="PTHR43744">
    <property type="entry name" value="ABC TRANSPORTER PERMEASE PROTEIN MG189-RELATED-RELATED"/>
    <property type="match status" value="1"/>
</dbReference>
<dbReference type="FunCoup" id="F5Y961">
    <property type="interactions" value="66"/>
</dbReference>
<keyword evidence="2 7" id="KW-0813">Transport</keyword>
<comment type="similarity">
    <text evidence="7">Belongs to the binding-protein-dependent transport system permease family.</text>
</comment>
<dbReference type="InterPro" id="IPR000515">
    <property type="entry name" value="MetI-like"/>
</dbReference>
<dbReference type="PANTHER" id="PTHR43744:SF9">
    <property type="entry name" value="POLYGALACTURONAN_RHAMNOGALACTURONAN TRANSPORT SYSTEM PERMEASE PROTEIN YTCP"/>
    <property type="match status" value="1"/>
</dbReference>
<name>F5Y961_LEAAZ</name>
<dbReference type="SUPFAM" id="SSF161098">
    <property type="entry name" value="MetI-like"/>
    <property type="match status" value="1"/>
</dbReference>
<dbReference type="InterPro" id="IPR035906">
    <property type="entry name" value="MetI-like_sf"/>
</dbReference>